<keyword evidence="3" id="KW-0963">Cytoplasm</keyword>
<dbReference type="Pfam" id="PF14011">
    <property type="entry name" value="ESX-1_EspG"/>
    <property type="match status" value="1"/>
</dbReference>
<reference evidence="5" key="2">
    <citation type="submission" date="2020-09" db="EMBL/GenBank/DDBJ databases">
        <authorList>
            <person name="Sun Q."/>
            <person name="Zhou Y."/>
        </authorList>
    </citation>
    <scope>NUCLEOTIDE SEQUENCE</scope>
    <source>
        <strain evidence="5">CGMCC 4.7278</strain>
    </source>
</reference>
<dbReference type="Proteomes" id="UP000612956">
    <property type="component" value="Unassembled WGS sequence"/>
</dbReference>
<comment type="caution">
    <text evidence="5">The sequence shown here is derived from an EMBL/GenBank/DDBJ whole genome shotgun (WGS) entry which is preliminary data.</text>
</comment>
<dbReference type="EMBL" id="BMMW01000001">
    <property type="protein sequence ID" value="GGK40667.1"/>
    <property type="molecule type" value="Genomic_DNA"/>
</dbReference>
<evidence type="ECO:0000256" key="2">
    <source>
        <dbReference type="ARBA" id="ARBA00006411"/>
    </source>
</evidence>
<accession>A0A917V5R6</accession>
<comment type="subcellular location">
    <subcellularLocation>
        <location evidence="1">Cytoplasm</location>
    </subcellularLocation>
</comment>
<keyword evidence="4" id="KW-0143">Chaperone</keyword>
<evidence type="ECO:0000256" key="1">
    <source>
        <dbReference type="ARBA" id="ARBA00004496"/>
    </source>
</evidence>
<organism evidence="5 6">
    <name type="scientific">Nocardia camponoti</name>
    <dbReference type="NCBI Taxonomy" id="1616106"/>
    <lineage>
        <taxon>Bacteria</taxon>
        <taxon>Bacillati</taxon>
        <taxon>Actinomycetota</taxon>
        <taxon>Actinomycetes</taxon>
        <taxon>Mycobacteriales</taxon>
        <taxon>Nocardiaceae</taxon>
        <taxon>Nocardia</taxon>
    </lineage>
</organism>
<sequence length="245" mass="26941">MTVFTSWELTSDEFAWLWFDADLDAFPDPIDVRESLTSAAEYDDHCRALAAKFPRGDANDPRPALRAIVEAEVRITGSGFVHATGDRIRSIAAATRDRNVLLVQSPSAEPTFGANVRIAVVRRPDLLRSFAFTLPEANPGNAGLLVGYTPRVRGDEQPSSYASAAPTVEERMRVLLRQPRTAEGAIRLDHPRAYGPTYLSWIDVAGARSSGRYLISVDEGCSDTVFTPTGPEQLASELRRRIQPI</sequence>
<evidence type="ECO:0000313" key="5">
    <source>
        <dbReference type="EMBL" id="GGK40667.1"/>
    </source>
</evidence>
<reference evidence="5" key="1">
    <citation type="journal article" date="2014" name="Int. J. Syst. Evol. Microbiol.">
        <title>Complete genome sequence of Corynebacterium casei LMG S-19264T (=DSM 44701T), isolated from a smear-ripened cheese.</title>
        <authorList>
            <consortium name="US DOE Joint Genome Institute (JGI-PGF)"/>
            <person name="Walter F."/>
            <person name="Albersmeier A."/>
            <person name="Kalinowski J."/>
            <person name="Ruckert C."/>
        </authorList>
    </citation>
    <scope>NUCLEOTIDE SEQUENCE</scope>
    <source>
        <strain evidence="5">CGMCC 4.7278</strain>
    </source>
</reference>
<evidence type="ECO:0008006" key="7">
    <source>
        <dbReference type="Google" id="ProtNLM"/>
    </source>
</evidence>
<evidence type="ECO:0000256" key="3">
    <source>
        <dbReference type="ARBA" id="ARBA00022490"/>
    </source>
</evidence>
<dbReference type="InterPro" id="IPR025734">
    <property type="entry name" value="EspG"/>
</dbReference>
<name>A0A917V5R6_9NOCA</name>
<comment type="similarity">
    <text evidence="2">Belongs to the EspG family.</text>
</comment>
<keyword evidence="6" id="KW-1185">Reference proteome</keyword>
<proteinExistence type="inferred from homology"/>
<dbReference type="AlphaFoldDB" id="A0A917V5R6"/>
<dbReference type="RefSeq" id="WP_188827622.1">
    <property type="nucleotide sequence ID" value="NZ_BMMW01000001.1"/>
</dbReference>
<protein>
    <recommendedName>
        <fullName evidence="7">ESX secretion-associated protein EspG</fullName>
    </recommendedName>
</protein>
<evidence type="ECO:0000256" key="4">
    <source>
        <dbReference type="ARBA" id="ARBA00023186"/>
    </source>
</evidence>
<evidence type="ECO:0000313" key="6">
    <source>
        <dbReference type="Proteomes" id="UP000612956"/>
    </source>
</evidence>
<gene>
    <name evidence="5" type="ORF">GCM10011591_10330</name>
</gene>